<name>A0A8J5TK54_HOMAM</name>
<dbReference type="AlphaFoldDB" id="A0A8J5TK54"/>
<dbReference type="Proteomes" id="UP000747542">
    <property type="component" value="Unassembled WGS sequence"/>
</dbReference>
<comment type="caution">
    <text evidence="2">The sequence shown here is derived from an EMBL/GenBank/DDBJ whole genome shotgun (WGS) entry which is preliminary data.</text>
</comment>
<evidence type="ECO:0000313" key="3">
    <source>
        <dbReference type="Proteomes" id="UP000747542"/>
    </source>
</evidence>
<sequence>MSKFGKGKLVLPPLHPLRLNNPNNDDPSPGDKNTSKAMSRTEELNSYLYHSERVGSGGLWRCRPS</sequence>
<proteinExistence type="predicted"/>
<feature type="region of interest" description="Disordered" evidence="1">
    <location>
        <begin position="1"/>
        <end position="42"/>
    </location>
</feature>
<reference evidence="2" key="1">
    <citation type="journal article" date="2021" name="Sci. Adv.">
        <title>The American lobster genome reveals insights on longevity, neural, and immune adaptations.</title>
        <authorList>
            <person name="Polinski J.M."/>
            <person name="Zimin A.V."/>
            <person name="Clark K.F."/>
            <person name="Kohn A.B."/>
            <person name="Sadowski N."/>
            <person name="Timp W."/>
            <person name="Ptitsyn A."/>
            <person name="Khanna P."/>
            <person name="Romanova D.Y."/>
            <person name="Williams P."/>
            <person name="Greenwood S.J."/>
            <person name="Moroz L.L."/>
            <person name="Walt D.R."/>
            <person name="Bodnar A.G."/>
        </authorList>
    </citation>
    <scope>NUCLEOTIDE SEQUENCE</scope>
    <source>
        <strain evidence="2">GMGI-L3</strain>
    </source>
</reference>
<gene>
    <name evidence="2" type="ORF">Hamer_G015433</name>
</gene>
<keyword evidence="3" id="KW-1185">Reference proteome</keyword>
<feature type="compositionally biased region" description="Low complexity" evidence="1">
    <location>
        <begin position="9"/>
        <end position="32"/>
    </location>
</feature>
<protein>
    <submittedName>
        <fullName evidence="2">Uncharacterized protein</fullName>
    </submittedName>
</protein>
<evidence type="ECO:0000256" key="1">
    <source>
        <dbReference type="SAM" id="MobiDB-lite"/>
    </source>
</evidence>
<organism evidence="2 3">
    <name type="scientific">Homarus americanus</name>
    <name type="common">American lobster</name>
    <dbReference type="NCBI Taxonomy" id="6706"/>
    <lineage>
        <taxon>Eukaryota</taxon>
        <taxon>Metazoa</taxon>
        <taxon>Ecdysozoa</taxon>
        <taxon>Arthropoda</taxon>
        <taxon>Crustacea</taxon>
        <taxon>Multicrustacea</taxon>
        <taxon>Malacostraca</taxon>
        <taxon>Eumalacostraca</taxon>
        <taxon>Eucarida</taxon>
        <taxon>Decapoda</taxon>
        <taxon>Pleocyemata</taxon>
        <taxon>Astacidea</taxon>
        <taxon>Nephropoidea</taxon>
        <taxon>Nephropidae</taxon>
        <taxon>Homarus</taxon>
    </lineage>
</organism>
<evidence type="ECO:0000313" key="2">
    <source>
        <dbReference type="EMBL" id="KAG7176626.1"/>
    </source>
</evidence>
<dbReference type="EMBL" id="JAHLQT010003055">
    <property type="protein sequence ID" value="KAG7176626.1"/>
    <property type="molecule type" value="Genomic_DNA"/>
</dbReference>
<accession>A0A8J5TK54</accession>